<dbReference type="OrthoDB" id="9901365at2759"/>
<dbReference type="PANTHER" id="PTHR37151:SF1">
    <property type="entry name" value="TRANSMEMBRANE PROTEIN 61"/>
    <property type="match status" value="1"/>
</dbReference>
<dbReference type="AlphaFoldDB" id="A0A8U0NRY5"/>
<gene>
    <name evidence="4" type="primary">TMEM61</name>
</gene>
<evidence type="ECO:0000256" key="2">
    <source>
        <dbReference type="SAM" id="Phobius"/>
    </source>
</evidence>
<keyword evidence="2" id="KW-1133">Transmembrane helix</keyword>
<feature type="transmembrane region" description="Helical" evidence="2">
    <location>
        <begin position="74"/>
        <end position="94"/>
    </location>
</feature>
<keyword evidence="3" id="KW-1185">Reference proteome</keyword>
<dbReference type="GeneID" id="101672409"/>
<dbReference type="CTD" id="199964"/>
<name>A0A8U0NRY5_MUSPF</name>
<dbReference type="PANTHER" id="PTHR37151">
    <property type="entry name" value="TRANSMEMBRANE PROTEIN 61"/>
    <property type="match status" value="1"/>
</dbReference>
<keyword evidence="2" id="KW-0472">Membrane</keyword>
<feature type="region of interest" description="Disordered" evidence="1">
    <location>
        <begin position="227"/>
        <end position="266"/>
    </location>
</feature>
<evidence type="ECO:0000256" key="1">
    <source>
        <dbReference type="SAM" id="MobiDB-lite"/>
    </source>
</evidence>
<protein>
    <submittedName>
        <fullName evidence="4">Transmembrane protein 61 isoform X1</fullName>
    </submittedName>
</protein>
<keyword evidence="2 4" id="KW-0812">Transmembrane</keyword>
<reference evidence="4" key="1">
    <citation type="submission" date="2025-08" db="UniProtKB">
        <authorList>
            <consortium name="RefSeq"/>
        </authorList>
    </citation>
    <scope>IDENTIFICATION</scope>
    <source>
        <tissue evidence="4">Brain</tissue>
    </source>
</reference>
<sequence length="266" mass="28245">MPSCSGYEVLEIGPALKTECSEKQKPVTSRKYTSIKAPPNAAPACLFTLTTVTCRCRMDTQTCDASRAASALRYGMTVSGMVLLVAGTLCFAWWSEGDAGAQPGQPAPPTGHPVPEAPSPLLRSVSFFCCGTGGLLLLFGLLWSIKASTQGPPRWDPYHLSRDLYYLTVEPSEKESYRLPVVAAIPTYEEAICYPLAEGPPTPPVDPMQESLKDSASWDALLRTQHAPQPPNYESITGAVHDISGETAPGTRGSCPGPAQTAGGGE</sequence>
<dbReference type="Pfam" id="PF15105">
    <property type="entry name" value="TMEM61"/>
    <property type="match status" value="1"/>
</dbReference>
<accession>A0A8U0NRY5</accession>
<dbReference type="Proteomes" id="UP000000715">
    <property type="component" value="Unplaced"/>
</dbReference>
<proteinExistence type="predicted"/>
<evidence type="ECO:0000313" key="4">
    <source>
        <dbReference type="RefSeq" id="XP_012911082.1"/>
    </source>
</evidence>
<dbReference type="InterPro" id="IPR028164">
    <property type="entry name" value="TMEM61"/>
</dbReference>
<feature type="transmembrane region" description="Helical" evidence="2">
    <location>
        <begin position="125"/>
        <end position="145"/>
    </location>
</feature>
<organism evidence="3 4">
    <name type="scientific">Mustela putorius furo</name>
    <name type="common">European domestic ferret</name>
    <name type="synonym">Mustela furo</name>
    <dbReference type="NCBI Taxonomy" id="9669"/>
    <lineage>
        <taxon>Eukaryota</taxon>
        <taxon>Metazoa</taxon>
        <taxon>Chordata</taxon>
        <taxon>Craniata</taxon>
        <taxon>Vertebrata</taxon>
        <taxon>Euteleostomi</taxon>
        <taxon>Mammalia</taxon>
        <taxon>Eutheria</taxon>
        <taxon>Laurasiatheria</taxon>
        <taxon>Carnivora</taxon>
        <taxon>Caniformia</taxon>
        <taxon>Musteloidea</taxon>
        <taxon>Mustelidae</taxon>
        <taxon>Mustelinae</taxon>
        <taxon>Mustela</taxon>
    </lineage>
</organism>
<evidence type="ECO:0000313" key="3">
    <source>
        <dbReference type="Proteomes" id="UP000000715"/>
    </source>
</evidence>
<dbReference type="RefSeq" id="XP_012911082.1">
    <property type="nucleotide sequence ID" value="XM_013055628.2"/>
</dbReference>